<name>A0A5N6QAV4_9ROSI</name>
<protein>
    <submittedName>
        <fullName evidence="2">Uncharacterized protein</fullName>
    </submittedName>
</protein>
<feature type="compositionally biased region" description="Basic and acidic residues" evidence="1">
    <location>
        <begin position="95"/>
        <end position="106"/>
    </location>
</feature>
<reference evidence="2 3" key="1">
    <citation type="submission" date="2019-06" db="EMBL/GenBank/DDBJ databases">
        <title>A chromosomal-level reference genome of Carpinus fangiana (Coryloideae, Betulaceae).</title>
        <authorList>
            <person name="Yang X."/>
            <person name="Wang Z."/>
            <person name="Zhang L."/>
            <person name="Hao G."/>
            <person name="Liu J."/>
            <person name="Yang Y."/>
        </authorList>
    </citation>
    <scope>NUCLEOTIDE SEQUENCE [LARGE SCALE GENOMIC DNA]</scope>
    <source>
        <strain evidence="2">Cfa_2016G</strain>
        <tissue evidence="2">Leaf</tissue>
    </source>
</reference>
<evidence type="ECO:0000256" key="1">
    <source>
        <dbReference type="SAM" id="MobiDB-lite"/>
    </source>
</evidence>
<feature type="compositionally biased region" description="Polar residues" evidence="1">
    <location>
        <begin position="160"/>
        <end position="170"/>
    </location>
</feature>
<dbReference type="AlphaFoldDB" id="A0A5N6QAV4"/>
<feature type="compositionally biased region" description="Basic residues" evidence="1">
    <location>
        <begin position="192"/>
        <end position="201"/>
    </location>
</feature>
<dbReference type="EMBL" id="CM017321">
    <property type="protein sequence ID" value="KAE7995759.1"/>
    <property type="molecule type" value="Genomic_DNA"/>
</dbReference>
<sequence>MLSICSDREGYKDVNCNKDAKTEKAEETIAFAFVLLCLNSNNCNRIVHLLFHHFLKHTKISFDASYLYIITHRQWQWQLSSRRANLSATSATHSAGKESTEKENPQKKAAPVRRSRSVSAFSRRTTAAAASNAEISEFLNKRDNPLFWSSGSGSPPKPDATNTKARTASNGAADDSRGRSMTKGSWVDAGRRNRSASRRRCVTSESEAEQECGSSKDLRNGSNWNVVSTNGKKGGLVSSSSGIWSGQHSGLETLDSFSANLVQTGWEDEVSTTSSVGAEEKTIKAVCEQTKSVQGDNVEGDATASGIYETVRSEVRRAVSEIQNDLEIVSSYGIECVIAIS</sequence>
<evidence type="ECO:0000313" key="3">
    <source>
        <dbReference type="Proteomes" id="UP000327013"/>
    </source>
</evidence>
<proteinExistence type="predicted"/>
<keyword evidence="3" id="KW-1185">Reference proteome</keyword>
<evidence type="ECO:0000313" key="2">
    <source>
        <dbReference type="EMBL" id="KAE7995759.1"/>
    </source>
</evidence>
<dbReference type="OrthoDB" id="660305at2759"/>
<dbReference type="Proteomes" id="UP000327013">
    <property type="component" value="Chromosome 1"/>
</dbReference>
<dbReference type="PANTHER" id="PTHR34466:SF3">
    <property type="entry name" value="OS11G0129800 PROTEIN"/>
    <property type="match status" value="1"/>
</dbReference>
<organism evidence="2 3">
    <name type="scientific">Carpinus fangiana</name>
    <dbReference type="NCBI Taxonomy" id="176857"/>
    <lineage>
        <taxon>Eukaryota</taxon>
        <taxon>Viridiplantae</taxon>
        <taxon>Streptophyta</taxon>
        <taxon>Embryophyta</taxon>
        <taxon>Tracheophyta</taxon>
        <taxon>Spermatophyta</taxon>
        <taxon>Magnoliopsida</taxon>
        <taxon>eudicotyledons</taxon>
        <taxon>Gunneridae</taxon>
        <taxon>Pentapetalae</taxon>
        <taxon>rosids</taxon>
        <taxon>fabids</taxon>
        <taxon>Fagales</taxon>
        <taxon>Betulaceae</taxon>
        <taxon>Carpinus</taxon>
    </lineage>
</organism>
<gene>
    <name evidence="2" type="ORF">FH972_000528</name>
</gene>
<feature type="region of interest" description="Disordered" evidence="1">
    <location>
        <begin position="146"/>
        <end position="216"/>
    </location>
</feature>
<accession>A0A5N6QAV4</accession>
<dbReference type="PANTHER" id="PTHR34466">
    <property type="entry name" value="OS11G0129800 PROTEIN"/>
    <property type="match status" value="1"/>
</dbReference>
<feature type="region of interest" description="Disordered" evidence="1">
    <location>
        <begin position="88"/>
        <end position="123"/>
    </location>
</feature>